<protein>
    <submittedName>
        <fullName evidence="1">Uncharacterized protein</fullName>
    </submittedName>
</protein>
<dbReference type="AlphaFoldDB" id="A0AAN7UK85"/>
<keyword evidence="2" id="KW-1185">Reference proteome</keyword>
<accession>A0AAN7UK85</accession>
<proteinExistence type="predicted"/>
<organism evidence="1 2">
    <name type="scientific">Xylaria bambusicola</name>
    <dbReference type="NCBI Taxonomy" id="326684"/>
    <lineage>
        <taxon>Eukaryota</taxon>
        <taxon>Fungi</taxon>
        <taxon>Dikarya</taxon>
        <taxon>Ascomycota</taxon>
        <taxon>Pezizomycotina</taxon>
        <taxon>Sordariomycetes</taxon>
        <taxon>Xylariomycetidae</taxon>
        <taxon>Xylariales</taxon>
        <taxon>Xylariaceae</taxon>
        <taxon>Xylaria</taxon>
    </lineage>
</organism>
<comment type="caution">
    <text evidence="1">The sequence shown here is derived from an EMBL/GenBank/DDBJ whole genome shotgun (WGS) entry which is preliminary data.</text>
</comment>
<sequence>MVLGATNPAVDAEVGAKMSVEDLVKRDSSRDIGEREGLGREAVALNTEGHGARLGYEILPVTLIT</sequence>
<dbReference type="EMBL" id="JAWHQM010000004">
    <property type="protein sequence ID" value="KAK5626681.1"/>
    <property type="molecule type" value="Genomic_DNA"/>
</dbReference>
<gene>
    <name evidence="1" type="ORF">RRF57_002396</name>
</gene>
<evidence type="ECO:0000313" key="1">
    <source>
        <dbReference type="EMBL" id="KAK5626681.1"/>
    </source>
</evidence>
<name>A0AAN7UK85_9PEZI</name>
<reference evidence="1 2" key="1">
    <citation type="submission" date="2023-10" db="EMBL/GenBank/DDBJ databases">
        <title>Draft genome sequence of Xylaria bambusicola isolate GMP-LS, the root and basal stem rot pathogen of sugarcane in Indonesia.</title>
        <authorList>
            <person name="Selvaraj P."/>
            <person name="Muralishankar V."/>
            <person name="Muruganantham S."/>
            <person name="Sp S."/>
            <person name="Haryani S."/>
            <person name="Lau K.J.X."/>
            <person name="Naqvi N.I."/>
        </authorList>
    </citation>
    <scope>NUCLEOTIDE SEQUENCE [LARGE SCALE GENOMIC DNA]</scope>
    <source>
        <strain evidence="1">GMP-LS</strain>
    </source>
</reference>
<evidence type="ECO:0000313" key="2">
    <source>
        <dbReference type="Proteomes" id="UP001305414"/>
    </source>
</evidence>
<dbReference type="Proteomes" id="UP001305414">
    <property type="component" value="Unassembled WGS sequence"/>
</dbReference>